<accession>A0ABR7YE26</accession>
<evidence type="ECO:0008006" key="4">
    <source>
        <dbReference type="Google" id="ProtNLM"/>
    </source>
</evidence>
<dbReference type="EMBL" id="JACOIJ010000012">
    <property type="protein sequence ID" value="MBD1429567.1"/>
    <property type="molecule type" value="Genomic_DNA"/>
</dbReference>
<keyword evidence="1" id="KW-1133">Transmembrane helix</keyword>
<evidence type="ECO:0000313" key="3">
    <source>
        <dbReference type="Proteomes" id="UP000651271"/>
    </source>
</evidence>
<dbReference type="Proteomes" id="UP000651271">
    <property type="component" value="Unassembled WGS sequence"/>
</dbReference>
<sequence length="153" mass="17789">MKNNIYSEKQSFWTWWLGVLFGVLLYMQFEPIFSGEKNWDSSTFIALGIVGTVLLLMLMVRLRTTIDDHGITIRFFPFVRKKTWEWEQISDVFVTEYSIADYGGWGYRVSSKGKAYNTKGKYGLQLILRNGARIMVGTQNPEVVKQVIKDLKK</sequence>
<name>A0ABR7YE26_9SPHI</name>
<gene>
    <name evidence="2" type="ORF">H8B04_08290</name>
</gene>
<keyword evidence="1" id="KW-0812">Transmembrane</keyword>
<proteinExistence type="predicted"/>
<protein>
    <recommendedName>
        <fullName evidence="4">PH domain-containing protein</fullName>
    </recommendedName>
</protein>
<keyword evidence="3" id="KW-1185">Reference proteome</keyword>
<comment type="caution">
    <text evidence="2">The sequence shown here is derived from an EMBL/GenBank/DDBJ whole genome shotgun (WGS) entry which is preliminary data.</text>
</comment>
<keyword evidence="1" id="KW-0472">Membrane</keyword>
<organism evidence="2 3">
    <name type="scientific">Sphingobacterium litopenaei</name>
    <dbReference type="NCBI Taxonomy" id="2763500"/>
    <lineage>
        <taxon>Bacteria</taxon>
        <taxon>Pseudomonadati</taxon>
        <taxon>Bacteroidota</taxon>
        <taxon>Sphingobacteriia</taxon>
        <taxon>Sphingobacteriales</taxon>
        <taxon>Sphingobacteriaceae</taxon>
        <taxon>Sphingobacterium</taxon>
    </lineage>
</organism>
<evidence type="ECO:0000313" key="2">
    <source>
        <dbReference type="EMBL" id="MBD1429567.1"/>
    </source>
</evidence>
<feature type="transmembrane region" description="Helical" evidence="1">
    <location>
        <begin position="41"/>
        <end position="60"/>
    </location>
</feature>
<reference evidence="2 3" key="1">
    <citation type="submission" date="2020-08" db="EMBL/GenBank/DDBJ databases">
        <title>Sphingobacterium sp. DN04309 isolated from aquaculture water.</title>
        <authorList>
            <person name="Zhang M."/>
        </authorList>
    </citation>
    <scope>NUCLEOTIDE SEQUENCE [LARGE SCALE GENOMIC DNA]</scope>
    <source>
        <strain evidence="2 3">DN04309</strain>
    </source>
</reference>
<dbReference type="RefSeq" id="WP_190302048.1">
    <property type="nucleotide sequence ID" value="NZ_JACOIJ010000012.1"/>
</dbReference>
<feature type="transmembrane region" description="Helical" evidence="1">
    <location>
        <begin position="12"/>
        <end position="29"/>
    </location>
</feature>
<evidence type="ECO:0000256" key="1">
    <source>
        <dbReference type="SAM" id="Phobius"/>
    </source>
</evidence>